<organism evidence="2 3">
    <name type="scientific">Heligmosomoides polygyrus</name>
    <name type="common">Parasitic roundworm</name>
    <dbReference type="NCBI Taxonomy" id="6339"/>
    <lineage>
        <taxon>Eukaryota</taxon>
        <taxon>Metazoa</taxon>
        <taxon>Ecdysozoa</taxon>
        <taxon>Nematoda</taxon>
        <taxon>Chromadorea</taxon>
        <taxon>Rhabditida</taxon>
        <taxon>Rhabditina</taxon>
        <taxon>Rhabditomorpha</taxon>
        <taxon>Strongyloidea</taxon>
        <taxon>Heligmosomidae</taxon>
        <taxon>Heligmosomoides</taxon>
    </lineage>
</organism>
<accession>A0A3P8EX68</accession>
<accession>A0A183GC62</accession>
<protein>
    <submittedName>
        <fullName evidence="1 3">Uncharacterized protein</fullName>
    </submittedName>
</protein>
<dbReference type="EMBL" id="UZAH01031580">
    <property type="protein sequence ID" value="VDP16439.1"/>
    <property type="molecule type" value="Genomic_DNA"/>
</dbReference>
<evidence type="ECO:0000313" key="2">
    <source>
        <dbReference type="Proteomes" id="UP000050761"/>
    </source>
</evidence>
<proteinExistence type="predicted"/>
<keyword evidence="2" id="KW-1185">Reference proteome</keyword>
<sequence>MWLSNPTIPLLDALRLLHHWIPFDIGDLLQRLAGLHRTTSIAWNTNELEDNGRRLTGLWVLQRAAGPARTEDHIKRAGGLPRNQRFQPSSWACGHSSVRVGSLGGVFVLALRPVSQDVLENDRVSSTSPCLEALGMNAEMPSYMKFVIDYIIGARQEIRQANMRHSELLEEVIKPWKENA</sequence>
<gene>
    <name evidence="1" type="ORF">HPBE_LOCUS19734</name>
</gene>
<evidence type="ECO:0000313" key="1">
    <source>
        <dbReference type="EMBL" id="VDP16439.1"/>
    </source>
</evidence>
<reference evidence="1 2" key="1">
    <citation type="submission" date="2018-11" db="EMBL/GenBank/DDBJ databases">
        <authorList>
            <consortium name="Pathogen Informatics"/>
        </authorList>
    </citation>
    <scope>NUCLEOTIDE SEQUENCE [LARGE SCALE GENOMIC DNA]</scope>
</reference>
<reference evidence="3" key="2">
    <citation type="submission" date="2019-09" db="UniProtKB">
        <authorList>
            <consortium name="WormBaseParasite"/>
        </authorList>
    </citation>
    <scope>IDENTIFICATION</scope>
</reference>
<dbReference type="AlphaFoldDB" id="A0A183GC62"/>
<evidence type="ECO:0000313" key="3">
    <source>
        <dbReference type="WBParaSite" id="HPBE_0001973501-mRNA-1"/>
    </source>
</evidence>
<name>A0A183GC62_HELPZ</name>
<dbReference type="Proteomes" id="UP000050761">
    <property type="component" value="Unassembled WGS sequence"/>
</dbReference>
<dbReference type="WBParaSite" id="HPBE_0001973501-mRNA-1">
    <property type="protein sequence ID" value="HPBE_0001973501-mRNA-1"/>
    <property type="gene ID" value="HPBE_0001973501"/>
</dbReference>